<feature type="region of interest" description="Disordered" evidence="15">
    <location>
        <begin position="1352"/>
        <end position="1386"/>
    </location>
</feature>
<evidence type="ECO:0000259" key="17">
    <source>
        <dbReference type="PROSITE" id="PS50022"/>
    </source>
</evidence>
<dbReference type="CDD" id="cd00112">
    <property type="entry name" value="LDLa"/>
    <property type="match status" value="10"/>
</dbReference>
<dbReference type="InterPro" id="IPR002919">
    <property type="entry name" value="TIL_dom"/>
</dbReference>
<keyword evidence="7" id="KW-0677">Repeat</keyword>
<dbReference type="InterPro" id="IPR050780">
    <property type="entry name" value="Mucin_vWF_Thrombospondin_sf"/>
</dbReference>
<dbReference type="PROSITE" id="PS50068">
    <property type="entry name" value="LDLRA_2"/>
    <property type="match status" value="10"/>
</dbReference>
<feature type="disulfide bond" evidence="14">
    <location>
        <begin position="964"/>
        <end position="979"/>
    </location>
</feature>
<dbReference type="SUPFAM" id="SSF82895">
    <property type="entry name" value="TSP-1 type 1 repeat"/>
    <property type="match status" value="4"/>
</dbReference>
<feature type="disulfide bond" evidence="14">
    <location>
        <begin position="1028"/>
        <end position="1046"/>
    </location>
</feature>
<dbReference type="PROSITE" id="PS01208">
    <property type="entry name" value="VWFC_1"/>
    <property type="match status" value="1"/>
</dbReference>
<keyword evidence="11" id="KW-0325">Glycoprotein</keyword>
<dbReference type="InterPro" id="IPR006207">
    <property type="entry name" value="Cys_knot_C"/>
</dbReference>
<dbReference type="FunFam" id="2.20.100.10:FF:000004">
    <property type="entry name" value="Adhesion G protein-coupled receptor B2"/>
    <property type="match status" value="1"/>
</dbReference>
<evidence type="ECO:0000256" key="12">
    <source>
        <dbReference type="ARBA" id="ARBA00045981"/>
    </source>
</evidence>
<dbReference type="SMART" id="SM00231">
    <property type="entry name" value="FA58C"/>
    <property type="match status" value="1"/>
</dbReference>
<comment type="similarity">
    <text evidence="2">Belongs to the thrombospondin family.</text>
</comment>
<dbReference type="CDD" id="cd19941">
    <property type="entry name" value="TIL"/>
    <property type="match status" value="3"/>
</dbReference>
<feature type="disulfide bond" evidence="14">
    <location>
        <begin position="867"/>
        <end position="879"/>
    </location>
</feature>
<feature type="disulfide bond" evidence="14">
    <location>
        <begin position="981"/>
        <end position="993"/>
    </location>
</feature>
<evidence type="ECO:0000256" key="15">
    <source>
        <dbReference type="SAM" id="MobiDB-lite"/>
    </source>
</evidence>
<evidence type="ECO:0000256" key="10">
    <source>
        <dbReference type="ARBA" id="ARBA00023157"/>
    </source>
</evidence>
<evidence type="ECO:0000256" key="13">
    <source>
        <dbReference type="PROSITE-ProRule" id="PRU00039"/>
    </source>
</evidence>
<dbReference type="SUPFAM" id="SSF57567">
    <property type="entry name" value="Serine protease inhibitors"/>
    <property type="match status" value="2"/>
</dbReference>
<keyword evidence="4" id="KW-0964">Secreted</keyword>
<comment type="function">
    <text evidence="12">Involved in the modulation of neuronal aggregation. May be involved in developmental events during the formation of the central nervous system.</text>
</comment>
<dbReference type="SMART" id="SM00216">
    <property type="entry name" value="VWD"/>
    <property type="match status" value="2"/>
</dbReference>
<dbReference type="CDD" id="cd00057">
    <property type="entry name" value="FA58C"/>
    <property type="match status" value="1"/>
</dbReference>
<dbReference type="Pfam" id="PF00754">
    <property type="entry name" value="F5_F8_type_C"/>
    <property type="match status" value="1"/>
</dbReference>
<feature type="disulfide bond" evidence="14">
    <location>
        <begin position="906"/>
        <end position="918"/>
    </location>
</feature>
<dbReference type="SMART" id="SM00209">
    <property type="entry name" value="TSP1"/>
    <property type="match status" value="5"/>
</dbReference>
<sequence length="2360" mass="252994">MVQVTAEEEVTPRREDVVPCSSLYHYSLAGWHIDQDRMRQAYGGDRGEPHHDAQPGSSTPLCYIYRPPEMRPVVWNRTLRACCQGWSGPHCTEDDASPQPSLAMSLRGAATRHRGPSAGCLTWAGSRYRTFDGRHFHFSGECTYSLAAAATGTWAISIAAGNPRALHMTFGMDTVVSRGRNVSVNSVAVPEGQPYLHNGISVTWRGDWVAVASGLGVRVTSDGRQAVTVTVDAELWGSTRGLCGPYNDDPADDFLQPGGDTAPFAASFGNSWKILDASAEVNPDGFYTACLEVLCREGDAGPSPPAAVCDTFAAYARDCAQHQTYIDWRRPGFCGEVTVGEQEVTLPFTSTELSVRRASSSFLLLQTFGAHVLWGLETPATYITLQPAFANKVRGLCGTYNWNQQDEFTTPAGDVETGVAAFANKYRASSDCPMLSPFPLEPCSTFAGRRELAEAACAVLHSPPFQDGHCVSPEECPCHHGGRLYRPNDTIVRDCNTCVCRQQRWHCGREECAGTCTATGDPHYVTFDGRAFSFLGDCEYLLARESAGLFAVTAENVPCGTSGVTCTKSVVVVMGNTVVHMLRGRDVTVNGVSVRPPKVYSGTGLTLERAGLFLLLLSRLGLAVLWDGGTRVYVRLEPQHRGRVAGLCGNFDGDAENDFASRQGVLEPTADLFGNSWRLSLLCPEVDSTDTRHPCTESPHRATWARRRCSILRQRLFAPCHEAVPCQRFYDWCVFDACGCDSGGDCECLCTAIATYAEECGRRGIHIRWRSQELCHGGCIEPTKCPCFWDGFAFPAGAAVQQGCKNCTCVAGRWHCQSSPEPCLAEPRCAEWEFACRSDGRCVPGAWVCDNEEDCGDGSDEVCAPRCAPHEHRCASGQCLAWGARCDGVPDCPDGSDESGCPPSACVPPEFGCASGRCLPPERVCDGELDCGFADDSDEAGDPSCEAGEFRCTVGRCVPYPHRCDGSDDCGDFSDERGCVCPPGHFQCPDAQCLPPSAVCDSHRDCANSTDEAFCPDRLTCAPGQLPCPDGSCVGEATVCDGVRDCQDGWDESPAACAAALPAAVPTTPANASEAPACGPYAFACGSGECVPRGWLCDGEADCHDSSDELGCAGGCEPGHFPCAHGTDCVPYGHLCDGVPHCRDRSDESTDHCGCWCAAGLVLDAGSGRCVRPRECPCQAGGLRYRPGQLVKVNCRLCTCLDGQLRRCRQNPDCTVHCGWSAWSAWGECPGPCGTQSVQWSFRSPTNPSRRGGGRHCHGIYRKARRCQTAPCRQCQYEGQRRAPGERWRGGPCRVCQCLPSLAVRCSPYCPHRATGCPQGQVLVEGRGDSCCYCAPADPCYRPLGIASLPDSSFTASSEQAGTPAHAARLHGGDPGQELRGWAPPDDAYPTLLSDPPFLQLDLLEPTNITGVVVQGAGSSDAFVTAFLLRFSTDGARWHRYQEVPAGGWPEAKLFQGNWDAGTPVVRLLGRMVQARLVRILPQDFHNRIVLRAELLGCPPVAPARLGAVTVMPVPMPVPPSQRPCGVGEFQCGNGGCVPGGPHGALCDGVDDCGDLSDELSCGPALPRLLCPRGQFSCGVLGCLDAALVCDGRQDCLDGSDEEHCEPDTGWSAWTPWSECSAPCGAGEQRRHRVCAPPEHGGPDCAGPHVQTRDCNTRPCRGEGCPPGMALVACANRCPRHCRDLQEGLACGQEQRCQPGCRCPNGSGGCAWGPWSPCSHSCGTGLTTREAACPCPSPGAACNHSHGFGTRREVEACYLRPCPGLLLLSPWSEWAPCGPCLPLPALGPGTLTQLLAQPGRWWPAEGTPAGVSALAAVQHRYRTCLDPQTGLPWAGGRAACSAELRQERLCPDPHVCEGCRCPPGQLLQDGACVAITECRCGLPAANSSRELRPGQVAELECHNCASCGGGISERHREPLLVPGGREEPCTLLPLLLHRVCNARNCSAECPGGQVYQDCANACPHICAHLRPGTRCLPESCQPGCACPPGQVLQDGACVPPELCRCRLPLALPGAHNLSQEQQQQEYAPGSRLRHRCNSCICVRGTFNCSQEDCNGERPPVPVPVPVPMTSSPRSSRHISPPAVDCLWSPWSPWSPCSVTCGTGERLSHRHPLRQRLYEGAECLGPPTRRTPCSLPDCPCPAGEHRQGHDTPAGCERSCQDIFGEPPRNCSESPAPGCTCQPGRYRNGTGHCVPADLCECRHRGQLHQAGSEWQEECETCRCVNGQAACTAGCPPLACPEGAVKVREPGSCCPVCREEWPEEPSSTCRRFTELRTIAKGPCALPAVEVSYCAGRCRSRTTVIPEEPYLQSLCDCCSYRLDPGSPVRVLRLPCPGGRTEPVVLPVIHSCQCSSCQGGDFSRR</sequence>
<dbReference type="PROSITE" id="PS50184">
    <property type="entry name" value="VWFC_2"/>
    <property type="match status" value="2"/>
</dbReference>
<gene>
    <name evidence="20" type="ORF">GRJ2_000979600</name>
</gene>
<evidence type="ECO:0000259" key="16">
    <source>
        <dbReference type="PROSITE" id="PS01225"/>
    </source>
</evidence>
<dbReference type="PROSITE" id="PS01225">
    <property type="entry name" value="CTCK_2"/>
    <property type="match status" value="1"/>
</dbReference>
<dbReference type="PRINTS" id="PR00261">
    <property type="entry name" value="LDLRECEPTOR"/>
</dbReference>
<evidence type="ECO:0000256" key="4">
    <source>
        <dbReference type="ARBA" id="ARBA00022525"/>
    </source>
</evidence>
<dbReference type="PROSITE" id="PS50092">
    <property type="entry name" value="TSP1"/>
    <property type="match status" value="5"/>
</dbReference>
<feature type="disulfide bond" evidence="14">
    <location>
        <begin position="1021"/>
        <end position="1033"/>
    </location>
</feature>
<comment type="caution">
    <text evidence="13">Lacks conserved residue(s) required for the propagation of feature annotation.</text>
</comment>
<dbReference type="InterPro" id="IPR000421">
    <property type="entry name" value="FA58C"/>
</dbReference>
<dbReference type="Pfam" id="PF00090">
    <property type="entry name" value="TSP_1"/>
    <property type="match status" value="3"/>
</dbReference>
<feature type="disulfide bond" evidence="14">
    <location>
        <begin position="1590"/>
        <end position="1605"/>
    </location>
</feature>
<dbReference type="Pfam" id="PF01826">
    <property type="entry name" value="TIL"/>
    <property type="match status" value="1"/>
</dbReference>
<feature type="compositionally biased region" description="Polar residues" evidence="15">
    <location>
        <begin position="1352"/>
        <end position="1361"/>
    </location>
</feature>
<feature type="domain" description="VWFC" evidence="18">
    <location>
        <begin position="2199"/>
        <end position="2255"/>
    </location>
</feature>
<evidence type="ECO:0000256" key="6">
    <source>
        <dbReference type="ARBA" id="ARBA00022729"/>
    </source>
</evidence>
<feature type="disulfide bond" evidence="14">
    <location>
        <begin position="1578"/>
        <end position="1596"/>
    </location>
</feature>
<feature type="disulfide bond" evidence="14">
    <location>
        <begin position="1547"/>
        <end position="1562"/>
    </location>
</feature>
<feature type="disulfide bond" evidence="14">
    <location>
        <begin position="874"/>
        <end position="892"/>
    </location>
</feature>
<evidence type="ECO:0000256" key="14">
    <source>
        <dbReference type="PROSITE-ProRule" id="PRU00124"/>
    </source>
</evidence>
<dbReference type="FunFam" id="4.10.400.10:FF:000065">
    <property type="entry name" value="Transmembrane protease serine 7"/>
    <property type="match status" value="1"/>
</dbReference>
<feature type="disulfide bond" evidence="14">
    <location>
        <begin position="1000"/>
        <end position="1015"/>
    </location>
</feature>
<dbReference type="SUPFAM" id="SSF49785">
    <property type="entry name" value="Galactose-binding domain-like"/>
    <property type="match status" value="1"/>
</dbReference>
<dbReference type="Gene3D" id="2.10.25.10">
    <property type="entry name" value="Laminin"/>
    <property type="match status" value="3"/>
</dbReference>
<feature type="domain" description="VWFD" evidence="19">
    <location>
        <begin position="118"/>
        <end position="280"/>
    </location>
</feature>
<dbReference type="Proteomes" id="UP001623348">
    <property type="component" value="Unassembled WGS sequence"/>
</dbReference>
<dbReference type="GO" id="GO:0007155">
    <property type="term" value="P:cell adhesion"/>
    <property type="evidence" value="ECO:0007669"/>
    <property type="project" value="UniProtKB-KW"/>
</dbReference>
<dbReference type="InterPro" id="IPR008979">
    <property type="entry name" value="Galactose-bd-like_sf"/>
</dbReference>
<feature type="domain" description="F5/8 type C" evidence="17">
    <location>
        <begin position="1340"/>
        <end position="1498"/>
    </location>
</feature>
<organism evidence="20 21">
    <name type="scientific">Grus japonensis</name>
    <name type="common">Japanese crane</name>
    <name type="synonym">Red-crowned crane</name>
    <dbReference type="NCBI Taxonomy" id="30415"/>
    <lineage>
        <taxon>Eukaryota</taxon>
        <taxon>Metazoa</taxon>
        <taxon>Chordata</taxon>
        <taxon>Craniata</taxon>
        <taxon>Vertebrata</taxon>
        <taxon>Euteleostomi</taxon>
        <taxon>Archelosauria</taxon>
        <taxon>Archosauria</taxon>
        <taxon>Dinosauria</taxon>
        <taxon>Saurischia</taxon>
        <taxon>Theropoda</taxon>
        <taxon>Coelurosauria</taxon>
        <taxon>Aves</taxon>
        <taxon>Neognathae</taxon>
        <taxon>Neoaves</taxon>
        <taxon>Gruiformes</taxon>
        <taxon>Gruidae</taxon>
        <taxon>Grus</taxon>
    </lineage>
</organism>
<dbReference type="InterPro" id="IPR002172">
    <property type="entry name" value="LDrepeatLR_classA_rpt"/>
</dbReference>
<keyword evidence="10 14" id="KW-1015">Disulfide bond</keyword>
<keyword evidence="8" id="KW-0106">Calcium</keyword>
<dbReference type="PANTHER" id="PTHR11339:SF396">
    <property type="entry name" value="SCO-SPONDIN"/>
    <property type="match status" value="1"/>
</dbReference>
<evidence type="ECO:0000256" key="5">
    <source>
        <dbReference type="ARBA" id="ARBA00022536"/>
    </source>
</evidence>
<dbReference type="SMART" id="SM00192">
    <property type="entry name" value="LDLa"/>
    <property type="match status" value="10"/>
</dbReference>
<dbReference type="PROSITE" id="PS01285">
    <property type="entry name" value="FA58C_1"/>
    <property type="match status" value="1"/>
</dbReference>
<dbReference type="Pfam" id="PF00057">
    <property type="entry name" value="Ldl_recept_a"/>
    <property type="match status" value="10"/>
</dbReference>
<feature type="domain" description="CTCK" evidence="16">
    <location>
        <begin position="2266"/>
        <end position="2353"/>
    </location>
</feature>
<reference evidence="20 21" key="1">
    <citation type="submission" date="2024-06" db="EMBL/GenBank/DDBJ databases">
        <title>The draft genome of Grus japonensis, version 3.</title>
        <authorList>
            <person name="Nabeshima K."/>
            <person name="Suzuki S."/>
            <person name="Onuma M."/>
        </authorList>
    </citation>
    <scope>NUCLEOTIDE SEQUENCE [LARGE SCALE GENOMIC DNA]</scope>
    <source>
        <strain evidence="20 21">451A</strain>
    </source>
</reference>
<dbReference type="InterPro" id="IPR036084">
    <property type="entry name" value="Ser_inhib-like_sf"/>
</dbReference>
<dbReference type="Pfam" id="PF08742">
    <property type="entry name" value="C8"/>
    <property type="match status" value="2"/>
</dbReference>
<dbReference type="InterPro" id="IPR023415">
    <property type="entry name" value="LDLR_class-A_CS"/>
</dbReference>
<dbReference type="PANTHER" id="PTHR11339">
    <property type="entry name" value="EXTRACELLULAR MATRIX GLYCOPROTEIN RELATED"/>
    <property type="match status" value="1"/>
</dbReference>
<dbReference type="Gene3D" id="2.60.120.260">
    <property type="entry name" value="Galactose-binding domain-like"/>
    <property type="match status" value="1"/>
</dbReference>
<feature type="disulfide bond" evidence="14">
    <location>
        <begin position="945"/>
        <end position="957"/>
    </location>
</feature>
<feature type="domain" description="VWFD" evidence="19">
    <location>
        <begin position="335"/>
        <end position="433"/>
    </location>
</feature>
<feature type="disulfide bond" evidence="14">
    <location>
        <begin position="952"/>
        <end position="970"/>
    </location>
</feature>
<name>A0ABC9WI41_GRUJA</name>
<feature type="disulfide bond" evidence="14">
    <location>
        <begin position="1097"/>
        <end position="1112"/>
    </location>
</feature>
<dbReference type="InterPro" id="IPR036383">
    <property type="entry name" value="TSP1_rpt_sf"/>
</dbReference>
<proteinExistence type="inferred from homology"/>
<evidence type="ECO:0000256" key="8">
    <source>
        <dbReference type="ARBA" id="ARBA00022837"/>
    </source>
</evidence>
<feature type="domain" description="VWFD" evidence="19">
    <location>
        <begin position="514"/>
        <end position="684"/>
    </location>
</feature>
<evidence type="ECO:0000259" key="19">
    <source>
        <dbReference type="PROSITE" id="PS51233"/>
    </source>
</evidence>
<dbReference type="PROSITE" id="PS51233">
    <property type="entry name" value="VWFD"/>
    <property type="match status" value="3"/>
</dbReference>
<evidence type="ECO:0000313" key="21">
    <source>
        <dbReference type="Proteomes" id="UP001623348"/>
    </source>
</evidence>
<evidence type="ECO:0000313" key="20">
    <source>
        <dbReference type="EMBL" id="GAB0185143.1"/>
    </source>
</evidence>
<keyword evidence="9" id="KW-0130">Cell adhesion</keyword>
<dbReference type="InterPro" id="IPR000884">
    <property type="entry name" value="TSP1_rpt"/>
</dbReference>
<dbReference type="InterPro" id="IPR014853">
    <property type="entry name" value="VWF/SSPO/ZAN-like_Cys-rich_dom"/>
</dbReference>
<dbReference type="SMART" id="SM00832">
    <property type="entry name" value="C8"/>
    <property type="match status" value="2"/>
</dbReference>
<dbReference type="SMART" id="SM00214">
    <property type="entry name" value="VWC"/>
    <property type="match status" value="5"/>
</dbReference>
<accession>A0ABC9WI41</accession>
<dbReference type="GO" id="GO:0005576">
    <property type="term" value="C:extracellular region"/>
    <property type="evidence" value="ECO:0007669"/>
    <property type="project" value="UniProtKB-SubCell"/>
</dbReference>
<feature type="disulfide bond" evidence="14">
    <location>
        <begin position="913"/>
        <end position="931"/>
    </location>
</feature>
<dbReference type="EMBL" id="BAAFJT010000002">
    <property type="protein sequence ID" value="GAB0185143.1"/>
    <property type="molecule type" value="Genomic_DNA"/>
</dbReference>
<dbReference type="SMART" id="SM00215">
    <property type="entry name" value="VWC_out"/>
    <property type="match status" value="5"/>
</dbReference>
<dbReference type="PROSITE" id="PS01209">
    <property type="entry name" value="LDLRA_1"/>
    <property type="match status" value="5"/>
</dbReference>
<feature type="disulfide bond" evidence="14">
    <location>
        <begin position="988"/>
        <end position="1006"/>
    </location>
</feature>
<feature type="disulfide bond" evidence="14">
    <location>
        <begin position="1571"/>
        <end position="1583"/>
    </location>
</feature>
<keyword evidence="6" id="KW-0732">Signal</keyword>
<dbReference type="SUPFAM" id="SSF57424">
    <property type="entry name" value="LDL receptor-like module"/>
    <property type="match status" value="10"/>
</dbReference>
<evidence type="ECO:0000256" key="3">
    <source>
        <dbReference type="ARBA" id="ARBA00020523"/>
    </source>
</evidence>
<evidence type="ECO:0000256" key="1">
    <source>
        <dbReference type="ARBA" id="ARBA00004239"/>
    </source>
</evidence>
<dbReference type="InterPro" id="IPR036055">
    <property type="entry name" value="LDL_receptor-like_sf"/>
</dbReference>
<dbReference type="SUPFAM" id="SSF57603">
    <property type="entry name" value="FnI-like domain"/>
    <property type="match status" value="2"/>
</dbReference>
<dbReference type="Gene3D" id="6.20.200.20">
    <property type="match status" value="1"/>
</dbReference>
<evidence type="ECO:0000256" key="11">
    <source>
        <dbReference type="ARBA" id="ARBA00023180"/>
    </source>
</evidence>
<feature type="domain" description="VWFC" evidence="18">
    <location>
        <begin position="1273"/>
        <end position="1335"/>
    </location>
</feature>
<dbReference type="Pfam" id="PF00094">
    <property type="entry name" value="VWD"/>
    <property type="match status" value="3"/>
</dbReference>
<protein>
    <recommendedName>
        <fullName evidence="3">SCO-spondin</fullName>
    </recommendedName>
</protein>
<comment type="caution">
    <text evidence="20">The sequence shown here is derived from an EMBL/GenBank/DDBJ whole genome shotgun (WGS) entry which is preliminary data.</text>
</comment>
<feature type="disulfide bond" evidence="14">
    <location>
        <begin position="1525"/>
        <end position="1537"/>
    </location>
</feature>
<dbReference type="PROSITE" id="PS50022">
    <property type="entry name" value="FA58C_3"/>
    <property type="match status" value="1"/>
</dbReference>
<evidence type="ECO:0000256" key="7">
    <source>
        <dbReference type="ARBA" id="ARBA00022737"/>
    </source>
</evidence>
<comment type="subcellular location">
    <subcellularLocation>
        <location evidence="1">Secreted</location>
        <location evidence="1">Extracellular space</location>
    </subcellularLocation>
</comment>
<evidence type="ECO:0000259" key="18">
    <source>
        <dbReference type="PROSITE" id="PS50184"/>
    </source>
</evidence>
<dbReference type="Gene3D" id="2.20.100.10">
    <property type="entry name" value="Thrombospondin type-1 (TSP1) repeat"/>
    <property type="match status" value="4"/>
</dbReference>
<dbReference type="InterPro" id="IPR001846">
    <property type="entry name" value="VWF_type-D"/>
</dbReference>
<dbReference type="Pfam" id="PF00093">
    <property type="entry name" value="VWC"/>
    <property type="match status" value="1"/>
</dbReference>
<keyword evidence="21" id="KW-1185">Reference proteome</keyword>
<dbReference type="Gene3D" id="4.10.400.10">
    <property type="entry name" value="Low-density Lipoprotein Receptor"/>
    <property type="match status" value="10"/>
</dbReference>
<dbReference type="FunFam" id="2.10.25.10:FF:000217">
    <property type="entry name" value="SCO-spondin"/>
    <property type="match status" value="1"/>
</dbReference>
<keyword evidence="5" id="KW-0245">EGF-like domain</keyword>
<dbReference type="InterPro" id="IPR001007">
    <property type="entry name" value="VWF_dom"/>
</dbReference>
<evidence type="ECO:0000256" key="2">
    <source>
        <dbReference type="ARBA" id="ARBA00009456"/>
    </source>
</evidence>
<feature type="disulfide bond" evidence="14">
    <location>
        <begin position="1078"/>
        <end position="1090"/>
    </location>
</feature>
<dbReference type="PROSITE" id="PS01286">
    <property type="entry name" value="FA58C_2"/>
    <property type="match status" value="1"/>
</dbReference>
<feature type="disulfide bond" evidence="14">
    <location>
        <begin position="886"/>
        <end position="901"/>
    </location>
</feature>
<feature type="disulfide bond" evidence="14">
    <location>
        <begin position="1085"/>
        <end position="1103"/>
    </location>
</feature>
<evidence type="ECO:0000256" key="9">
    <source>
        <dbReference type="ARBA" id="ARBA00022889"/>
    </source>
</evidence>